<feature type="domain" description="Thioredoxin" evidence="2">
    <location>
        <begin position="12"/>
        <end position="195"/>
    </location>
</feature>
<keyword evidence="4" id="KW-1185">Reference proteome</keyword>
<dbReference type="PANTHER" id="PTHR46472">
    <property type="entry name" value="NUCLEOREDOXIN"/>
    <property type="match status" value="1"/>
</dbReference>
<comment type="caution">
    <text evidence="3">The sequence shown here is derived from an EMBL/GenBank/DDBJ whole genome shotgun (WGS) entry which is preliminary data.</text>
</comment>
<dbReference type="InterPro" id="IPR036249">
    <property type="entry name" value="Thioredoxin-like_sf"/>
</dbReference>
<dbReference type="EMBL" id="CAICTM010000354">
    <property type="protein sequence ID" value="CAB9508664.1"/>
    <property type="molecule type" value="Genomic_DNA"/>
</dbReference>
<dbReference type="OrthoDB" id="189920at2759"/>
<feature type="region of interest" description="Disordered" evidence="1">
    <location>
        <begin position="1"/>
        <end position="35"/>
    </location>
</feature>
<evidence type="ECO:0000256" key="1">
    <source>
        <dbReference type="SAM" id="MobiDB-lite"/>
    </source>
</evidence>
<protein>
    <submittedName>
        <fullName evidence="3">Nucleoredoxin-like</fullName>
    </submittedName>
</protein>
<evidence type="ECO:0000313" key="4">
    <source>
        <dbReference type="Proteomes" id="UP001153069"/>
    </source>
</evidence>
<evidence type="ECO:0000313" key="3">
    <source>
        <dbReference type="EMBL" id="CAB9508664.1"/>
    </source>
</evidence>
<dbReference type="Gene3D" id="3.40.30.10">
    <property type="entry name" value="Glutaredoxin"/>
    <property type="match status" value="2"/>
</dbReference>
<organism evidence="3 4">
    <name type="scientific">Seminavis robusta</name>
    <dbReference type="NCBI Taxonomy" id="568900"/>
    <lineage>
        <taxon>Eukaryota</taxon>
        <taxon>Sar</taxon>
        <taxon>Stramenopiles</taxon>
        <taxon>Ochrophyta</taxon>
        <taxon>Bacillariophyta</taxon>
        <taxon>Bacillariophyceae</taxon>
        <taxon>Bacillariophycidae</taxon>
        <taxon>Naviculales</taxon>
        <taxon>Naviculaceae</taxon>
        <taxon>Seminavis</taxon>
    </lineage>
</organism>
<proteinExistence type="predicted"/>
<dbReference type="GO" id="GO:0031397">
    <property type="term" value="P:negative regulation of protein ubiquitination"/>
    <property type="evidence" value="ECO:0007669"/>
    <property type="project" value="TreeGrafter"/>
</dbReference>
<accession>A0A9N8DWX6</accession>
<feature type="compositionally biased region" description="Basic and acidic residues" evidence="1">
    <location>
        <begin position="1"/>
        <end position="12"/>
    </location>
</feature>
<dbReference type="AlphaFoldDB" id="A0A9N8DWX6"/>
<gene>
    <name evidence="3" type="ORF">SEMRO_355_G125160.1</name>
</gene>
<dbReference type="PANTHER" id="PTHR46472:SF1">
    <property type="entry name" value="NUCLEOREDOXIN"/>
    <property type="match status" value="1"/>
</dbReference>
<evidence type="ECO:0000259" key="2">
    <source>
        <dbReference type="PROSITE" id="PS51352"/>
    </source>
</evidence>
<reference evidence="3" key="1">
    <citation type="submission" date="2020-06" db="EMBL/GenBank/DDBJ databases">
        <authorList>
            <consortium name="Plant Systems Biology data submission"/>
        </authorList>
    </citation>
    <scope>NUCLEOTIDE SEQUENCE</scope>
    <source>
        <strain evidence="3">D6</strain>
    </source>
</reference>
<dbReference type="GO" id="GO:0005634">
    <property type="term" value="C:nucleus"/>
    <property type="evidence" value="ECO:0007669"/>
    <property type="project" value="TreeGrafter"/>
</dbReference>
<dbReference type="GO" id="GO:0004791">
    <property type="term" value="F:thioredoxin-disulfide reductase (NADPH) activity"/>
    <property type="evidence" value="ECO:0007669"/>
    <property type="project" value="TreeGrafter"/>
</dbReference>
<dbReference type="InterPro" id="IPR012336">
    <property type="entry name" value="Thioredoxin-like_fold"/>
</dbReference>
<dbReference type="PROSITE" id="PS51352">
    <property type="entry name" value="THIOREDOXIN_2"/>
    <property type="match status" value="1"/>
</dbReference>
<sequence>MGETEINKRDAEAGGSSEPPAKASKSENGSSNGKALTAQELAKEFPSLAELFASPAPILALYFASAWCPDCTGVTPVVDEVFSKKQPADKLFDLVYVSSDNSEEQLKGNLPSEGWGFVPFDNVEERSNLKRHFGSCAAKEVSVLEMKPEDRKSGIPTLILLEAKTGKVLTRDGVDDIMGVGGTDTAINKWKGLLPAKDLTAEELAKQFPSLSKPISSPAPILALYFASAWCPDCTGVTPVVDEAFSKKQPADKLFDLVYVSSDNSEEQLKGNLPSEGWGFVPFENVEERSNLKRHFGSCAAKEVSTLNMKPEDRKSGIPTLILLEAKTGKVLTRDGVDDIMGEGGTEAAINKWKGMI</sequence>
<dbReference type="Pfam" id="PF13905">
    <property type="entry name" value="Thioredoxin_8"/>
    <property type="match status" value="2"/>
</dbReference>
<name>A0A9N8DWX6_9STRA</name>
<dbReference type="GO" id="GO:0030178">
    <property type="term" value="P:negative regulation of Wnt signaling pathway"/>
    <property type="evidence" value="ECO:0007669"/>
    <property type="project" value="TreeGrafter"/>
</dbReference>
<dbReference type="Proteomes" id="UP001153069">
    <property type="component" value="Unassembled WGS sequence"/>
</dbReference>
<dbReference type="SUPFAM" id="SSF52833">
    <property type="entry name" value="Thioredoxin-like"/>
    <property type="match status" value="2"/>
</dbReference>
<dbReference type="InterPro" id="IPR013766">
    <property type="entry name" value="Thioredoxin_domain"/>
</dbReference>